<feature type="region of interest" description="Disordered" evidence="1">
    <location>
        <begin position="150"/>
        <end position="180"/>
    </location>
</feature>
<accession>A0A177E385</accession>
<feature type="compositionally biased region" description="Polar residues" evidence="1">
    <location>
        <begin position="150"/>
        <end position="164"/>
    </location>
</feature>
<dbReference type="InterPro" id="IPR025676">
    <property type="entry name" value="Clr5_dom"/>
</dbReference>
<dbReference type="EMBL" id="KV441469">
    <property type="protein sequence ID" value="OAG25692.1"/>
    <property type="molecule type" value="Genomic_DNA"/>
</dbReference>
<name>A0A177E385_ALTAL</name>
<dbReference type="OMA" id="WKHPFCH"/>
<organism evidence="3 4">
    <name type="scientific">Alternaria alternata</name>
    <name type="common">Alternaria rot fungus</name>
    <name type="synonym">Torula alternata</name>
    <dbReference type="NCBI Taxonomy" id="5599"/>
    <lineage>
        <taxon>Eukaryota</taxon>
        <taxon>Fungi</taxon>
        <taxon>Dikarya</taxon>
        <taxon>Ascomycota</taxon>
        <taxon>Pezizomycotina</taxon>
        <taxon>Dothideomycetes</taxon>
        <taxon>Pleosporomycetidae</taxon>
        <taxon>Pleosporales</taxon>
        <taxon>Pleosporineae</taxon>
        <taxon>Pleosporaceae</taxon>
        <taxon>Alternaria</taxon>
        <taxon>Alternaria sect. Alternaria</taxon>
        <taxon>Alternaria alternata complex</taxon>
    </lineage>
</organism>
<sequence length="830" mass="94880">MHSWEDAKETLEKLWLKDKWKLDDIVKELSTKHRFYKVENQYKAQFKKWGWSKNFSKNKITTVAKHYKSRAAVGKPFTRVFIDGKQVEGHKVRRVMKDQMREATRLIYLNRNHITNVDGRVLPFADSFFLKWNLPYAAMRHSYVRTSDHSSPFDQPTPYSNIDVTTPSSATSPNNAPSPTIQITKDNMLIDRACLFAQGHHEKLLKLLNGQERRTLSDWLYQYWFFCFKTAKHWGKGPRIWTAELLNFDQYLPAARPSLPGTPQDMTHPSASYNNDEPMLPSDLCRWYIHVRQARYEEIPEEVYEPPALAQPDSSDERTWTSWSPNEQPASLQAHLRDALEHNDFSPTPATDLPVAIPQIAKAADEERSSELLVEALGFSIMSRNVDQMVEISRQLRRKGIDPVSLHPFHLATSFLDGSKTCCDAIFWLTVMYRGAKTHAMYLNEHGHTILDNLMIAIIKSHTSARPVDLDDNFRDVERFAGEEVDICGRWDADSPCVRQLYARGHTSIPPSWKHKFCNTSIQAICHCIDRMFSHMPRPLLLQTPSGLYVRRCFSPDCGKKLQLQPLHSLVMTAYHLATQGRDGEDLFGIIACALCLISHNFNPSIKADVSVAALLSIDSFVECDHVELTAAELAEEIMALPAFGIWNTKIKTGWAVLTGILRRCEAAHVDWARKENLNPESHDCIAKPHGENEFMGPTEHGEDDFMGSTEPHDMLQEMHFEDLHSTCFTGEKNIGTLWSSVQAEFLSYRRLNDGLGWMSQYFSMESLREKLEKGEHLVVGYTEHNLLKAHCACHSFGCYPLALLSDAIDPNLANLDVWERATYGILLEE</sequence>
<dbReference type="VEuPathDB" id="FungiDB:CC77DRAFT_1055819"/>
<evidence type="ECO:0000259" key="2">
    <source>
        <dbReference type="Pfam" id="PF14420"/>
    </source>
</evidence>
<dbReference type="Proteomes" id="UP000077248">
    <property type="component" value="Unassembled WGS sequence"/>
</dbReference>
<protein>
    <recommendedName>
        <fullName evidence="2">Clr5 domain-containing protein</fullName>
    </recommendedName>
</protein>
<dbReference type="PANTHER" id="PTHR38788:SF3">
    <property type="entry name" value="CLR5 DOMAIN-CONTAINING PROTEIN"/>
    <property type="match status" value="1"/>
</dbReference>
<evidence type="ECO:0000256" key="1">
    <source>
        <dbReference type="SAM" id="MobiDB-lite"/>
    </source>
</evidence>
<dbReference type="GeneID" id="29113444"/>
<feature type="compositionally biased region" description="Low complexity" evidence="1">
    <location>
        <begin position="165"/>
        <end position="180"/>
    </location>
</feature>
<proteinExistence type="predicted"/>
<evidence type="ECO:0000313" key="4">
    <source>
        <dbReference type="Proteomes" id="UP000077248"/>
    </source>
</evidence>
<gene>
    <name evidence="3" type="ORF">CC77DRAFT_1055819</name>
</gene>
<keyword evidence="4" id="KW-1185">Reference proteome</keyword>
<feature type="region of interest" description="Disordered" evidence="1">
    <location>
        <begin position="303"/>
        <end position="327"/>
    </location>
</feature>
<dbReference type="PANTHER" id="PTHR38788">
    <property type="entry name" value="CLR5 DOMAIN-CONTAINING PROTEIN"/>
    <property type="match status" value="1"/>
</dbReference>
<feature type="domain" description="Clr5" evidence="2">
    <location>
        <begin position="3"/>
        <end position="53"/>
    </location>
</feature>
<evidence type="ECO:0000313" key="3">
    <source>
        <dbReference type="EMBL" id="OAG25692.1"/>
    </source>
</evidence>
<dbReference type="AlphaFoldDB" id="A0A177E385"/>
<reference evidence="3 4" key="1">
    <citation type="submission" date="2016-05" db="EMBL/GenBank/DDBJ databases">
        <title>Comparative analysis of secretome profiles of manganese(II)-oxidizing ascomycete fungi.</title>
        <authorList>
            <consortium name="DOE Joint Genome Institute"/>
            <person name="Zeiner C.A."/>
            <person name="Purvine S.O."/>
            <person name="Zink E.M."/>
            <person name="Wu S."/>
            <person name="Pasa-Tolic L."/>
            <person name="Chaput D.L."/>
            <person name="Haridas S."/>
            <person name="Grigoriev I.V."/>
            <person name="Santelli C.M."/>
            <person name="Hansel C.M."/>
        </authorList>
    </citation>
    <scope>NUCLEOTIDE SEQUENCE [LARGE SCALE GENOMIC DNA]</scope>
    <source>
        <strain evidence="3 4">SRC1lrK2f</strain>
    </source>
</reference>
<dbReference type="RefSeq" id="XP_018391113.1">
    <property type="nucleotide sequence ID" value="XM_018527850.1"/>
</dbReference>
<dbReference type="Pfam" id="PF14420">
    <property type="entry name" value="Clr5"/>
    <property type="match status" value="1"/>
</dbReference>
<dbReference type="KEGG" id="aalt:CC77DRAFT_1055819"/>